<accession>A0A180GN77</accession>
<keyword evidence="3" id="KW-1185">Reference proteome</keyword>
<dbReference type="PANTHER" id="PTHR33069">
    <property type="entry name" value="CHROMOSOME 7, WHOLE GENOME SHOTGUN SEQUENCE-RELATED"/>
    <property type="match status" value="1"/>
</dbReference>
<protein>
    <submittedName>
        <fullName evidence="1 2">Uncharacterized protein</fullName>
    </submittedName>
</protein>
<evidence type="ECO:0000313" key="2">
    <source>
        <dbReference type="EnsemblFungi" id="PTTG_12643-t43_1-p1"/>
    </source>
</evidence>
<dbReference type="PANTHER" id="PTHR33069:SF3">
    <property type="entry name" value="DYNEIN HEAVY CHAIN TAIL DOMAIN-CONTAINING PROTEIN"/>
    <property type="match status" value="1"/>
</dbReference>
<dbReference type="VEuPathDB" id="FungiDB:PTTG_12643"/>
<dbReference type="OrthoDB" id="2500854at2759"/>
<dbReference type="AlphaFoldDB" id="A0A180GN77"/>
<proteinExistence type="predicted"/>
<reference evidence="1" key="1">
    <citation type="submission" date="2009-11" db="EMBL/GenBank/DDBJ databases">
        <authorList>
            <consortium name="The Broad Institute Genome Sequencing Platform"/>
            <person name="Ward D."/>
            <person name="Feldgarden M."/>
            <person name="Earl A."/>
            <person name="Young S.K."/>
            <person name="Zeng Q."/>
            <person name="Koehrsen M."/>
            <person name="Alvarado L."/>
            <person name="Berlin A."/>
            <person name="Bochicchio J."/>
            <person name="Borenstein D."/>
            <person name="Chapman S.B."/>
            <person name="Chen Z."/>
            <person name="Engels R."/>
            <person name="Freedman E."/>
            <person name="Gellesch M."/>
            <person name="Goldberg J."/>
            <person name="Griggs A."/>
            <person name="Gujja S."/>
            <person name="Heilman E."/>
            <person name="Heiman D."/>
            <person name="Hepburn T."/>
            <person name="Howarth C."/>
            <person name="Jen D."/>
            <person name="Larson L."/>
            <person name="Lewis B."/>
            <person name="Mehta T."/>
            <person name="Park D."/>
            <person name="Pearson M."/>
            <person name="Roberts A."/>
            <person name="Saif S."/>
            <person name="Shea T."/>
            <person name="Shenoy N."/>
            <person name="Sisk P."/>
            <person name="Stolte C."/>
            <person name="Sykes S."/>
            <person name="Thomson T."/>
            <person name="Walk T."/>
            <person name="White J."/>
            <person name="Yandava C."/>
            <person name="Izard J."/>
            <person name="Baranova O.V."/>
            <person name="Blanton J.M."/>
            <person name="Tanner A.C."/>
            <person name="Dewhirst F.E."/>
            <person name="Haas B."/>
            <person name="Nusbaum C."/>
            <person name="Birren B."/>
        </authorList>
    </citation>
    <scope>NUCLEOTIDE SEQUENCE [LARGE SCALE GENOMIC DNA]</scope>
    <source>
        <strain evidence="1">1-1 BBBD Race 1</strain>
    </source>
</reference>
<dbReference type="EMBL" id="ADAS02000041">
    <property type="protein sequence ID" value="OAV94256.1"/>
    <property type="molecule type" value="Genomic_DNA"/>
</dbReference>
<reference evidence="2 3" key="3">
    <citation type="journal article" date="2017" name="G3 (Bethesda)">
        <title>Comparative analysis highlights variable genome content of wheat rusts and divergence of the mating loci.</title>
        <authorList>
            <person name="Cuomo C.A."/>
            <person name="Bakkeren G."/>
            <person name="Khalil H.B."/>
            <person name="Panwar V."/>
            <person name="Joly D."/>
            <person name="Linning R."/>
            <person name="Sakthikumar S."/>
            <person name="Song X."/>
            <person name="Adiconis X."/>
            <person name="Fan L."/>
            <person name="Goldberg J.M."/>
            <person name="Levin J.Z."/>
            <person name="Young S."/>
            <person name="Zeng Q."/>
            <person name="Anikster Y."/>
            <person name="Bruce M."/>
            <person name="Wang M."/>
            <person name="Yin C."/>
            <person name="McCallum B."/>
            <person name="Szabo L.J."/>
            <person name="Hulbert S."/>
            <person name="Chen X."/>
            <person name="Fellers J.P."/>
        </authorList>
    </citation>
    <scope>NUCLEOTIDE SEQUENCE</scope>
    <source>
        <strain evidence="2">isolate 1-1 / race 1 (BBBD)</strain>
        <strain evidence="3">Isolate 1-1 / race 1 (BBBD)</strain>
    </source>
</reference>
<organism evidence="1">
    <name type="scientific">Puccinia triticina (isolate 1-1 / race 1 (BBBD))</name>
    <name type="common">Brown leaf rust fungus</name>
    <dbReference type="NCBI Taxonomy" id="630390"/>
    <lineage>
        <taxon>Eukaryota</taxon>
        <taxon>Fungi</taxon>
        <taxon>Dikarya</taxon>
        <taxon>Basidiomycota</taxon>
        <taxon>Pucciniomycotina</taxon>
        <taxon>Pucciniomycetes</taxon>
        <taxon>Pucciniales</taxon>
        <taxon>Pucciniaceae</taxon>
        <taxon>Puccinia</taxon>
    </lineage>
</organism>
<reference evidence="2" key="4">
    <citation type="submission" date="2025-05" db="UniProtKB">
        <authorList>
            <consortium name="EnsemblFungi"/>
        </authorList>
    </citation>
    <scope>IDENTIFICATION</scope>
    <source>
        <strain evidence="2">isolate 1-1 / race 1 (BBBD)</strain>
    </source>
</reference>
<evidence type="ECO:0000313" key="3">
    <source>
        <dbReference type="Proteomes" id="UP000005240"/>
    </source>
</evidence>
<dbReference type="EnsemblFungi" id="PTTG_12643-t43_1">
    <property type="protein sequence ID" value="PTTG_12643-t43_1-p1"/>
    <property type="gene ID" value="PTTG_12643"/>
</dbReference>
<name>A0A180GN77_PUCT1</name>
<gene>
    <name evidence="1" type="ORF">PTTG_12643</name>
</gene>
<reference evidence="1" key="2">
    <citation type="submission" date="2016-05" db="EMBL/GenBank/DDBJ databases">
        <title>Comparative analysis highlights variable genome content of wheat rusts and divergence of the mating loci.</title>
        <authorList>
            <person name="Cuomo C.A."/>
            <person name="Bakkeren G."/>
            <person name="Szabo L."/>
            <person name="Khalil H."/>
            <person name="Joly D."/>
            <person name="Goldberg J."/>
            <person name="Young S."/>
            <person name="Zeng Q."/>
            <person name="Fellers J."/>
        </authorList>
    </citation>
    <scope>NUCLEOTIDE SEQUENCE [LARGE SCALE GENOMIC DNA]</scope>
    <source>
        <strain evidence="1">1-1 BBBD Race 1</strain>
    </source>
</reference>
<evidence type="ECO:0000313" key="1">
    <source>
        <dbReference type="EMBL" id="OAV94256.1"/>
    </source>
</evidence>
<sequence>MLFSLEPARLREDPAHHLQVILGIQSEHGETRDEINSAALQILRLLLESDHDQYQKELKSFRLNSLLNVLIYLRWHLSALFSASIDSIQQLALAACSSSLSGYQSECRSDALRRIDSTLAWLIGSEFHLVQLHWPDDLGSMNAKLERLLGLIATTACLEENLFVPASPLIKLAESVLPIIKLARLFINKLSKWETKIPSSHYLLKCLQASWKILKKYLTFSKRISEDYWWPWSNVRERLSQSPRMLRPSVHAVLSVFVSLKRPDFSQQPWNL</sequence>
<dbReference type="Proteomes" id="UP000005240">
    <property type="component" value="Unassembled WGS sequence"/>
</dbReference>